<dbReference type="GO" id="GO:0004674">
    <property type="term" value="F:protein serine/threonine kinase activity"/>
    <property type="evidence" value="ECO:0007669"/>
    <property type="project" value="UniProtKB-KW"/>
</dbReference>
<dbReference type="PANTHER" id="PTHR35526">
    <property type="entry name" value="ANTI-SIGMA-F FACTOR RSBW-RELATED"/>
    <property type="match status" value="1"/>
</dbReference>
<dbReference type="InterPro" id="IPR050267">
    <property type="entry name" value="Anti-sigma-factor_SerPK"/>
</dbReference>
<evidence type="ECO:0000259" key="2">
    <source>
        <dbReference type="Pfam" id="PF02518"/>
    </source>
</evidence>
<dbReference type="PANTHER" id="PTHR35526:SF3">
    <property type="entry name" value="ANTI-SIGMA-F FACTOR RSBW"/>
    <property type="match status" value="1"/>
</dbReference>
<evidence type="ECO:0000313" key="3">
    <source>
        <dbReference type="EMBL" id="SFA90285.1"/>
    </source>
</evidence>
<feature type="domain" description="Histidine kinase/HSP90-like ATPase" evidence="2">
    <location>
        <begin position="20"/>
        <end position="104"/>
    </location>
</feature>
<dbReference type="Pfam" id="PF02518">
    <property type="entry name" value="HATPase_c"/>
    <property type="match status" value="1"/>
</dbReference>
<dbReference type="Gene3D" id="3.30.565.10">
    <property type="entry name" value="Histidine kinase-like ATPase, C-terminal domain"/>
    <property type="match status" value="1"/>
</dbReference>
<gene>
    <name evidence="3" type="ORF">SAMN05421867_103122</name>
</gene>
<reference evidence="3 4" key="1">
    <citation type="submission" date="2016-10" db="EMBL/GenBank/DDBJ databases">
        <authorList>
            <person name="de Groot N.N."/>
        </authorList>
    </citation>
    <scope>NUCLEOTIDE SEQUENCE [LARGE SCALE GENOMIC DNA]</scope>
    <source>
        <strain evidence="3 4">CGMCC 4.6945</strain>
    </source>
</reference>
<dbReference type="InterPro" id="IPR003594">
    <property type="entry name" value="HATPase_dom"/>
</dbReference>
<dbReference type="Proteomes" id="UP000199012">
    <property type="component" value="Unassembled WGS sequence"/>
</dbReference>
<sequence>MNRVAAVGIGGCTNQYAELLTGEVVANAVVHGPATGEVRIELSMDAAVVRVSVSDDGHGHPRPRHPEPTALSGRGLAIVEALSSAWGTHTSPTGGTTVWFELEVDAD</sequence>
<evidence type="ECO:0000313" key="4">
    <source>
        <dbReference type="Proteomes" id="UP000199012"/>
    </source>
</evidence>
<dbReference type="SUPFAM" id="SSF55874">
    <property type="entry name" value="ATPase domain of HSP90 chaperone/DNA topoisomerase II/histidine kinase"/>
    <property type="match status" value="1"/>
</dbReference>
<keyword evidence="3" id="KW-0418">Kinase</keyword>
<evidence type="ECO:0000256" key="1">
    <source>
        <dbReference type="ARBA" id="ARBA00022527"/>
    </source>
</evidence>
<dbReference type="CDD" id="cd16936">
    <property type="entry name" value="HATPase_RsbW-like"/>
    <property type="match status" value="1"/>
</dbReference>
<dbReference type="STRING" id="988821.SAMN05421867_103122"/>
<dbReference type="InterPro" id="IPR036890">
    <property type="entry name" value="HATPase_C_sf"/>
</dbReference>
<dbReference type="AlphaFoldDB" id="A0A1I0WND0"/>
<protein>
    <submittedName>
        <fullName evidence="3">Histidine kinase-like ATPase domain-containing protein</fullName>
    </submittedName>
</protein>
<keyword evidence="4" id="KW-1185">Reference proteome</keyword>
<accession>A0A1I0WND0</accession>
<proteinExistence type="predicted"/>
<dbReference type="EMBL" id="FOKA01000003">
    <property type="protein sequence ID" value="SFA90285.1"/>
    <property type="molecule type" value="Genomic_DNA"/>
</dbReference>
<organism evidence="3 4">
    <name type="scientific">Cellulomonas marina</name>
    <dbReference type="NCBI Taxonomy" id="988821"/>
    <lineage>
        <taxon>Bacteria</taxon>
        <taxon>Bacillati</taxon>
        <taxon>Actinomycetota</taxon>
        <taxon>Actinomycetes</taxon>
        <taxon>Micrococcales</taxon>
        <taxon>Cellulomonadaceae</taxon>
        <taxon>Cellulomonas</taxon>
    </lineage>
</organism>
<keyword evidence="3" id="KW-0808">Transferase</keyword>
<keyword evidence="1" id="KW-0723">Serine/threonine-protein kinase</keyword>
<name>A0A1I0WND0_9CELL</name>